<dbReference type="EMBL" id="UINC01079029">
    <property type="protein sequence ID" value="SVC20652.1"/>
    <property type="molecule type" value="Genomic_DNA"/>
</dbReference>
<sequence>LGLYCYHFSYTQASLGVVRLSPVVSGHRTGVEAYKRIVLSVRPMGFEFSPVVVLFALGLMKKMLLLDIQCTKSCPVAGFFVFGMVDIGGQEGGQIDTKGM</sequence>
<evidence type="ECO:0000313" key="1">
    <source>
        <dbReference type="EMBL" id="SVC20652.1"/>
    </source>
</evidence>
<organism evidence="1">
    <name type="scientific">marine metagenome</name>
    <dbReference type="NCBI Taxonomy" id="408172"/>
    <lineage>
        <taxon>unclassified sequences</taxon>
        <taxon>metagenomes</taxon>
        <taxon>ecological metagenomes</taxon>
    </lineage>
</organism>
<gene>
    <name evidence="1" type="ORF">METZ01_LOCUS273506</name>
</gene>
<accession>A0A382KB68</accession>
<protein>
    <submittedName>
        <fullName evidence="1">Uncharacterized protein</fullName>
    </submittedName>
</protein>
<reference evidence="1" key="1">
    <citation type="submission" date="2018-05" db="EMBL/GenBank/DDBJ databases">
        <authorList>
            <person name="Lanie J.A."/>
            <person name="Ng W.-L."/>
            <person name="Kazmierczak K.M."/>
            <person name="Andrzejewski T.M."/>
            <person name="Davidsen T.M."/>
            <person name="Wayne K.J."/>
            <person name="Tettelin H."/>
            <person name="Glass J.I."/>
            <person name="Rusch D."/>
            <person name="Podicherti R."/>
            <person name="Tsui H.-C.T."/>
            <person name="Winkler M.E."/>
        </authorList>
    </citation>
    <scope>NUCLEOTIDE SEQUENCE</scope>
</reference>
<name>A0A382KB68_9ZZZZ</name>
<dbReference type="AlphaFoldDB" id="A0A382KB68"/>
<feature type="non-terminal residue" evidence="1">
    <location>
        <position position="100"/>
    </location>
</feature>
<feature type="non-terminal residue" evidence="1">
    <location>
        <position position="1"/>
    </location>
</feature>
<proteinExistence type="predicted"/>